<dbReference type="Gene3D" id="3.40.190.10">
    <property type="entry name" value="Periplasmic binding protein-like II"/>
    <property type="match status" value="2"/>
</dbReference>
<proteinExistence type="inferred from homology"/>
<keyword evidence="5" id="KW-0564">Palmitate</keyword>
<evidence type="ECO:0000256" key="3">
    <source>
        <dbReference type="ARBA" id="ARBA00022729"/>
    </source>
</evidence>
<keyword evidence="3" id="KW-0732">Signal</keyword>
<name>A0A837DVW5_9LACO</name>
<protein>
    <submittedName>
        <fullName evidence="7">NLPA lipoprotein</fullName>
    </submittedName>
</protein>
<evidence type="ECO:0000256" key="1">
    <source>
        <dbReference type="ARBA" id="ARBA00004635"/>
    </source>
</evidence>
<evidence type="ECO:0000256" key="6">
    <source>
        <dbReference type="ARBA" id="ARBA00023288"/>
    </source>
</evidence>
<evidence type="ECO:0000256" key="4">
    <source>
        <dbReference type="ARBA" id="ARBA00023136"/>
    </source>
</evidence>
<organism evidence="7 8">
    <name type="scientific">Ligilactobacillus ruminis DPC 6832</name>
    <dbReference type="NCBI Taxonomy" id="1402208"/>
    <lineage>
        <taxon>Bacteria</taxon>
        <taxon>Bacillati</taxon>
        <taxon>Bacillota</taxon>
        <taxon>Bacilli</taxon>
        <taxon>Lactobacillales</taxon>
        <taxon>Lactobacillaceae</taxon>
        <taxon>Ligilactobacillus</taxon>
    </lineage>
</organism>
<keyword evidence="4" id="KW-0472">Membrane</keyword>
<evidence type="ECO:0000256" key="5">
    <source>
        <dbReference type="ARBA" id="ARBA00023139"/>
    </source>
</evidence>
<dbReference type="EMBL" id="AWYA01000106">
    <property type="protein sequence ID" value="KIC04405.1"/>
    <property type="molecule type" value="Genomic_DNA"/>
</dbReference>
<evidence type="ECO:0000256" key="2">
    <source>
        <dbReference type="ARBA" id="ARBA00008973"/>
    </source>
</evidence>
<comment type="caution">
    <text evidence="7">The sequence shown here is derived from an EMBL/GenBank/DDBJ whole genome shotgun (WGS) entry which is preliminary data.</text>
</comment>
<keyword evidence="6 7" id="KW-0449">Lipoprotein</keyword>
<dbReference type="AlphaFoldDB" id="A0A837DVW5"/>
<reference evidence="7 8" key="1">
    <citation type="journal article" date="2015" name="BMC Microbiol.">
        <title>Lactobacillus ruminis strains cluster according to their mammalian gut source.</title>
        <authorList>
            <person name="O' Donnell M.M."/>
            <person name="Harris H.M."/>
            <person name="Lynch D.B."/>
            <person name="Ross R.P."/>
            <person name="O'Toole P.W."/>
        </authorList>
    </citation>
    <scope>NUCLEOTIDE SEQUENCE [LARGE SCALE GENOMIC DNA]</scope>
    <source>
        <strain evidence="7 8">DPC 6832</strain>
    </source>
</reference>
<evidence type="ECO:0000313" key="7">
    <source>
        <dbReference type="EMBL" id="KIC04405.1"/>
    </source>
</evidence>
<dbReference type="SUPFAM" id="SSF53850">
    <property type="entry name" value="Periplasmic binding protein-like II"/>
    <property type="match status" value="1"/>
</dbReference>
<comment type="subcellular location">
    <subcellularLocation>
        <location evidence="1">Membrane</location>
        <topology evidence="1">Lipid-anchor</topology>
    </subcellularLocation>
</comment>
<dbReference type="GO" id="GO:0016020">
    <property type="term" value="C:membrane"/>
    <property type="evidence" value="ECO:0007669"/>
    <property type="project" value="UniProtKB-SubCell"/>
</dbReference>
<dbReference type="Pfam" id="PF03180">
    <property type="entry name" value="Lipoprotein_9"/>
    <property type="match status" value="1"/>
</dbReference>
<gene>
    <name evidence="7" type="ORF">LRN_1533</name>
</gene>
<accession>A0A837DVW5</accession>
<sequence>MTGQSILNSFDAVFISNSVAFNGGLNVLKDSIYHETINKDMRYNINIIKTVKKNENNKELKKLVKLFHSKEIQEYVGKKFDHKKVEVKKQVSYLK</sequence>
<dbReference type="InterPro" id="IPR004872">
    <property type="entry name" value="Lipoprotein_NlpA"/>
</dbReference>
<dbReference type="Proteomes" id="UP000031011">
    <property type="component" value="Unassembled WGS sequence"/>
</dbReference>
<comment type="similarity">
    <text evidence="2">Belongs to the NlpA lipoprotein family.</text>
</comment>
<evidence type="ECO:0000313" key="8">
    <source>
        <dbReference type="Proteomes" id="UP000031011"/>
    </source>
</evidence>